<dbReference type="AlphaFoldDB" id="A0A944QRC3"/>
<dbReference type="Proteomes" id="UP000770889">
    <property type="component" value="Unassembled WGS sequence"/>
</dbReference>
<organism evidence="2 3">
    <name type="scientific">Candidatus Thiodiazotropha taylori</name>
    <dbReference type="NCBI Taxonomy" id="2792791"/>
    <lineage>
        <taxon>Bacteria</taxon>
        <taxon>Pseudomonadati</taxon>
        <taxon>Pseudomonadota</taxon>
        <taxon>Gammaproteobacteria</taxon>
        <taxon>Chromatiales</taxon>
        <taxon>Sedimenticolaceae</taxon>
        <taxon>Candidatus Thiodiazotropha</taxon>
    </lineage>
</organism>
<dbReference type="Pfam" id="PF13583">
    <property type="entry name" value="Reprolysin_4"/>
    <property type="match status" value="1"/>
</dbReference>
<protein>
    <recommendedName>
        <fullName evidence="4">Peptidase M12B domain-containing protein</fullName>
    </recommendedName>
</protein>
<reference evidence="2 3" key="1">
    <citation type="submission" date="2021-05" db="EMBL/GenBank/DDBJ databases">
        <title>Genetic and Functional Diversity in Clade A Lucinid endosymbionts from the Bahamas.</title>
        <authorList>
            <person name="Giani N.M."/>
            <person name="Engel A.S."/>
            <person name="Campbell B.J."/>
        </authorList>
    </citation>
    <scope>NUCLEOTIDE SEQUENCE [LARGE SCALE GENOMIC DNA]</scope>
    <source>
        <strain evidence="2">LUC16012Gg_MoonRockCtena</strain>
    </source>
</reference>
<dbReference type="Gene3D" id="3.40.390.10">
    <property type="entry name" value="Collagenase (Catalytic Domain)"/>
    <property type="match status" value="1"/>
</dbReference>
<evidence type="ECO:0000313" key="3">
    <source>
        <dbReference type="Proteomes" id="UP000770889"/>
    </source>
</evidence>
<comment type="caution">
    <text evidence="2">The sequence shown here is derived from an EMBL/GenBank/DDBJ whole genome shotgun (WGS) entry which is preliminary data.</text>
</comment>
<dbReference type="InterPro" id="IPR013783">
    <property type="entry name" value="Ig-like_fold"/>
</dbReference>
<dbReference type="GO" id="GO:0008237">
    <property type="term" value="F:metallopeptidase activity"/>
    <property type="evidence" value="ECO:0007669"/>
    <property type="project" value="InterPro"/>
</dbReference>
<evidence type="ECO:0008006" key="4">
    <source>
        <dbReference type="Google" id="ProtNLM"/>
    </source>
</evidence>
<dbReference type="InterPro" id="IPR024079">
    <property type="entry name" value="MetalloPept_cat_dom_sf"/>
</dbReference>
<keyword evidence="1" id="KW-0732">Signal</keyword>
<dbReference type="SUPFAM" id="SSF55486">
    <property type="entry name" value="Metalloproteases ('zincins'), catalytic domain"/>
    <property type="match status" value="1"/>
</dbReference>
<gene>
    <name evidence="2" type="ORF">KME65_01515</name>
</gene>
<proteinExistence type="predicted"/>
<feature type="signal peptide" evidence="1">
    <location>
        <begin position="1"/>
        <end position="18"/>
    </location>
</feature>
<evidence type="ECO:0000256" key="1">
    <source>
        <dbReference type="SAM" id="SignalP"/>
    </source>
</evidence>
<feature type="chain" id="PRO_5037995324" description="Peptidase M12B domain-containing protein" evidence="1">
    <location>
        <begin position="19"/>
        <end position="726"/>
    </location>
</feature>
<accession>A0A944QRC3</accession>
<dbReference type="EMBL" id="JAHHGM010000001">
    <property type="protein sequence ID" value="MBT2987618.1"/>
    <property type="molecule type" value="Genomic_DNA"/>
</dbReference>
<evidence type="ECO:0000313" key="2">
    <source>
        <dbReference type="EMBL" id="MBT2987618.1"/>
    </source>
</evidence>
<sequence>MRWILVTLALTLPALATASLWRDLPAPALAAKGMAPATVYYRLLQADKPALRQRLLMAPLEDTASSTVELVLPLPYGSMQRFKVEESPVMAESLARRYPEIRTYRVKGVDEPASSGRLDLTPQGFHAMLTTPSGTVFIDPDGNGGYRSFYKRDYAAQKGGVSPLVCMQGAVNQGIGHMLSGYSQKLAGRTISGAHRRVYRLAVAATGEYSAYFGATVDAALAQIVTTINRVNQIYGRDLAVQFQLVGNNDRVIYTDPDNDPYTHTSSTIARMLIENQQQLDFILGADNYDVGILFGTIGGGLASVGSACTVFKAQAYTGSPTPVSDSFYIDFVAHELGHQLNASHSFNGTTANCSGVNRVAESAVEPGSGSTIMGYAGICADEDLQANSDAAFHALSIQQMNEFITLGEGGQCGQLTLTGNNAPTVDAGQAGEDITTTIPAGTPFMLSGAASDVDGDTLSFQWDEMDPGGVNGATDATTIGTDLPDGSNPLFRSFLPKRTSVRYFPRLGQLLTQQSDIGETLPQTSRTLNFRLTVRDGESGVASDDLALRVDGSQGPFRITGGDLNLPASYRGGDVHAIEWDSAGTQSSCSTVEVSLLSLSPGNPPATFCDQNDDGFELLSLGTFSNSGSANVLLPDVNVDRARVMLSCSGNLFFALSDATFSIQGAGMTIDNSCKPLDGENLEHGEVFNDADGSDKFDSPGGGGQLTWLLLLLGLIVCLRKHNRD</sequence>
<dbReference type="Gene3D" id="2.60.40.10">
    <property type="entry name" value="Immunoglobulins"/>
    <property type="match status" value="1"/>
</dbReference>
<name>A0A944QRC3_9GAMM</name>